<name>A0A179UTW8_BLAGS</name>
<protein>
    <submittedName>
        <fullName evidence="1">Uncharacterized protein</fullName>
    </submittedName>
</protein>
<proteinExistence type="predicted"/>
<dbReference type="VEuPathDB" id="FungiDB:BDBG_06186"/>
<accession>A0A179UTW8</accession>
<organism evidence="1 2">
    <name type="scientific">Blastomyces gilchristii (strain SLH14081)</name>
    <name type="common">Blastomyces dermatitidis</name>
    <dbReference type="NCBI Taxonomy" id="559298"/>
    <lineage>
        <taxon>Eukaryota</taxon>
        <taxon>Fungi</taxon>
        <taxon>Dikarya</taxon>
        <taxon>Ascomycota</taxon>
        <taxon>Pezizomycotina</taxon>
        <taxon>Eurotiomycetes</taxon>
        <taxon>Eurotiomycetidae</taxon>
        <taxon>Onygenales</taxon>
        <taxon>Ajellomycetaceae</taxon>
        <taxon>Blastomyces</taxon>
    </lineage>
</organism>
<dbReference type="GeneID" id="8502975"/>
<sequence length="124" mass="13117">MAFEHDGGAPTLARDREVFSRKDRISAVPAGVYTSEKGMHTVESAGATVASAAPEWVALNKTREAEPFCPSHCHAIPSSTATAVEGTPLLHEFYFQTSPSDIVGCCAVLECLGRATLEPETGIP</sequence>
<evidence type="ECO:0000313" key="2">
    <source>
        <dbReference type="Proteomes" id="UP000002038"/>
    </source>
</evidence>
<dbReference type="AlphaFoldDB" id="A0A179UTW8"/>
<reference evidence="2" key="1">
    <citation type="journal article" date="2015" name="PLoS Genet.">
        <title>The dynamic genome and transcriptome of the human fungal pathogen Blastomyces and close relative Emmonsia.</title>
        <authorList>
            <person name="Munoz J.F."/>
            <person name="Gauthier G.M."/>
            <person name="Desjardins C.A."/>
            <person name="Gallo J.E."/>
            <person name="Holder J."/>
            <person name="Sullivan T.D."/>
            <person name="Marty A.J."/>
            <person name="Carmen J.C."/>
            <person name="Chen Z."/>
            <person name="Ding L."/>
            <person name="Gujja S."/>
            <person name="Magrini V."/>
            <person name="Misas E."/>
            <person name="Mitreva M."/>
            <person name="Priest M."/>
            <person name="Saif S."/>
            <person name="Whiston E.A."/>
            <person name="Young S."/>
            <person name="Zeng Q."/>
            <person name="Goldman W.E."/>
            <person name="Mardis E.R."/>
            <person name="Taylor J.W."/>
            <person name="McEwen J.G."/>
            <person name="Clay O.K."/>
            <person name="Klein B.S."/>
            <person name="Cuomo C.A."/>
        </authorList>
    </citation>
    <scope>NUCLEOTIDE SEQUENCE [LARGE SCALE GENOMIC DNA]</scope>
    <source>
        <strain evidence="2">SLH14081</strain>
    </source>
</reference>
<dbReference type="RefSeq" id="XP_002623006.1">
    <property type="nucleotide sequence ID" value="XM_002622960.1"/>
</dbReference>
<keyword evidence="2" id="KW-1185">Reference proteome</keyword>
<dbReference type="EMBL" id="GG657462">
    <property type="protein sequence ID" value="OAT11243.1"/>
    <property type="molecule type" value="Genomic_DNA"/>
</dbReference>
<dbReference type="Proteomes" id="UP000002038">
    <property type="component" value="Unassembled WGS sequence"/>
</dbReference>
<evidence type="ECO:0000313" key="1">
    <source>
        <dbReference type="EMBL" id="OAT11243.1"/>
    </source>
</evidence>
<gene>
    <name evidence="1" type="ORF">BDBG_06186</name>
</gene>
<dbReference type="KEGG" id="bgh:BDBG_06186"/>